<dbReference type="EMBL" id="VIBQ01000036">
    <property type="protein sequence ID" value="KAB8437431.1"/>
    <property type="molecule type" value="Genomic_DNA"/>
</dbReference>
<dbReference type="InterPro" id="IPR051609">
    <property type="entry name" value="NmrA/Isoflavone_reductase-like"/>
</dbReference>
<dbReference type="Proteomes" id="UP000327013">
    <property type="component" value="Unassembled WGS sequence"/>
</dbReference>
<sequence>MTTVALAGASTGLGHQILQALLDTKKHNVVVLSRGPSPDLAALGANVKTVDYNDQASLVAALSGVHTVISAIGGMAGTGTGIREGQLALVAAAHKAGVSRFAPSEFAVVSSDFCDLYKPKIEVLDAIKATGMGYTRYCCGLFLNIMGSGTPKGQEEALGGLRPWNFVINMKAGTADVPGDGTDPISLTTTRDIGRFVAASLDLETWPELTLFEGDRKSFRDLVALAEEVQGRKFLVKENSISEMKQASEKAPETTFYNDTRIHFAEGGGVTGRELNDLFPDLKPTSAKEYVEHWWSGVKLGEPQWEENRMFN</sequence>
<dbReference type="InterPro" id="IPR036291">
    <property type="entry name" value="NAD(P)-bd_dom_sf"/>
</dbReference>
<evidence type="ECO:0000256" key="2">
    <source>
        <dbReference type="ARBA" id="ARBA00023002"/>
    </source>
</evidence>
<evidence type="ECO:0000256" key="1">
    <source>
        <dbReference type="ARBA" id="ARBA00022857"/>
    </source>
</evidence>
<keyword evidence="2" id="KW-0560">Oxidoreductase</keyword>
<feature type="domain" description="NmrA-like" evidence="3">
    <location>
        <begin position="3"/>
        <end position="290"/>
    </location>
</feature>
<dbReference type="Gene3D" id="3.40.50.720">
    <property type="entry name" value="NAD(P)-binding Rossmann-like Domain"/>
    <property type="match status" value="1"/>
</dbReference>
<dbReference type="Pfam" id="PF05368">
    <property type="entry name" value="NmrA"/>
    <property type="match status" value="1"/>
</dbReference>
<keyword evidence="1" id="KW-0521">NADP</keyword>
<dbReference type="OrthoDB" id="526755at2759"/>
<dbReference type="GO" id="GO:0009807">
    <property type="term" value="P:lignan biosynthetic process"/>
    <property type="evidence" value="ECO:0007669"/>
    <property type="project" value="UniProtKB-ARBA"/>
</dbReference>
<evidence type="ECO:0000313" key="5">
    <source>
        <dbReference type="Proteomes" id="UP000327013"/>
    </source>
</evidence>
<dbReference type="PANTHER" id="PTHR47706:SF4">
    <property type="entry name" value="NMRA-LIKE DOMAIN-CONTAINING PROTEIN"/>
    <property type="match status" value="1"/>
</dbReference>
<comment type="caution">
    <text evidence="4">The sequence shown here is derived from an EMBL/GenBank/DDBJ whole genome shotgun (WGS) entry which is preliminary data.</text>
</comment>
<name>A0A5N6L080_9ROSI</name>
<keyword evidence="5" id="KW-1185">Reference proteome</keyword>
<gene>
    <name evidence="4" type="ORF">FH972_025109</name>
</gene>
<protein>
    <recommendedName>
        <fullName evidence="3">NmrA-like domain-containing protein</fullName>
    </recommendedName>
</protein>
<dbReference type="InterPro" id="IPR045312">
    <property type="entry name" value="PCBER-like"/>
</dbReference>
<dbReference type="Gene3D" id="3.90.25.10">
    <property type="entry name" value="UDP-galactose 4-epimerase, domain 1"/>
    <property type="match status" value="1"/>
</dbReference>
<organism evidence="4 5">
    <name type="scientific">Carpinus fangiana</name>
    <dbReference type="NCBI Taxonomy" id="176857"/>
    <lineage>
        <taxon>Eukaryota</taxon>
        <taxon>Viridiplantae</taxon>
        <taxon>Streptophyta</taxon>
        <taxon>Embryophyta</taxon>
        <taxon>Tracheophyta</taxon>
        <taxon>Spermatophyta</taxon>
        <taxon>Magnoliopsida</taxon>
        <taxon>eudicotyledons</taxon>
        <taxon>Gunneridae</taxon>
        <taxon>Pentapetalae</taxon>
        <taxon>rosids</taxon>
        <taxon>fabids</taxon>
        <taxon>Fagales</taxon>
        <taxon>Betulaceae</taxon>
        <taxon>Carpinus</taxon>
    </lineage>
</organism>
<dbReference type="PANTHER" id="PTHR47706">
    <property type="entry name" value="NMRA-LIKE FAMILY PROTEIN"/>
    <property type="match status" value="1"/>
</dbReference>
<dbReference type="InterPro" id="IPR008030">
    <property type="entry name" value="NmrA-like"/>
</dbReference>
<dbReference type="SUPFAM" id="SSF51735">
    <property type="entry name" value="NAD(P)-binding Rossmann-fold domains"/>
    <property type="match status" value="1"/>
</dbReference>
<evidence type="ECO:0000259" key="3">
    <source>
        <dbReference type="Pfam" id="PF05368"/>
    </source>
</evidence>
<evidence type="ECO:0000313" key="4">
    <source>
        <dbReference type="EMBL" id="KAB8437431.1"/>
    </source>
</evidence>
<proteinExistence type="predicted"/>
<dbReference type="AlphaFoldDB" id="A0A5N6L080"/>
<accession>A0A5N6L080</accession>
<dbReference type="GO" id="GO:0016491">
    <property type="term" value="F:oxidoreductase activity"/>
    <property type="evidence" value="ECO:0007669"/>
    <property type="project" value="UniProtKB-KW"/>
</dbReference>
<dbReference type="CDD" id="cd05259">
    <property type="entry name" value="PCBER_SDR_a"/>
    <property type="match status" value="1"/>
</dbReference>
<reference evidence="4 5" key="1">
    <citation type="submission" date="2019-06" db="EMBL/GenBank/DDBJ databases">
        <title>A chromosomal-level reference genome of Carpinus fangiana (Coryloideae, Betulaceae).</title>
        <authorList>
            <person name="Yang X."/>
            <person name="Wang Z."/>
            <person name="Zhang L."/>
            <person name="Hao G."/>
            <person name="Liu J."/>
            <person name="Yang Y."/>
        </authorList>
    </citation>
    <scope>NUCLEOTIDE SEQUENCE [LARGE SCALE GENOMIC DNA]</scope>
    <source>
        <strain evidence="4">Cfa_2016G</strain>
        <tissue evidence="4">Leaf</tissue>
    </source>
</reference>